<organism evidence="3 4">
    <name type="scientific">Aspergillus mulundensis</name>
    <dbReference type="NCBI Taxonomy" id="1810919"/>
    <lineage>
        <taxon>Eukaryota</taxon>
        <taxon>Fungi</taxon>
        <taxon>Dikarya</taxon>
        <taxon>Ascomycota</taxon>
        <taxon>Pezizomycotina</taxon>
        <taxon>Eurotiomycetes</taxon>
        <taxon>Eurotiomycetidae</taxon>
        <taxon>Eurotiales</taxon>
        <taxon>Aspergillaceae</taxon>
        <taxon>Aspergillus</taxon>
        <taxon>Aspergillus subgen. Nidulantes</taxon>
    </lineage>
</organism>
<dbReference type="Pfam" id="PF12796">
    <property type="entry name" value="Ank_2"/>
    <property type="match status" value="1"/>
</dbReference>
<dbReference type="InterPro" id="IPR056884">
    <property type="entry name" value="NPHP3-like_N"/>
</dbReference>
<dbReference type="STRING" id="1810919.A0A3D8SWE0"/>
<dbReference type="RefSeq" id="XP_026607564.1">
    <property type="nucleotide sequence ID" value="XM_026744401.1"/>
</dbReference>
<dbReference type="OrthoDB" id="7464126at2759"/>
<gene>
    <name evidence="3" type="ORF">DSM5745_02385</name>
</gene>
<evidence type="ECO:0000259" key="2">
    <source>
        <dbReference type="Pfam" id="PF24883"/>
    </source>
</evidence>
<dbReference type="Pfam" id="PF24883">
    <property type="entry name" value="NPHP3_N"/>
    <property type="match status" value="1"/>
</dbReference>
<dbReference type="InterPro" id="IPR002110">
    <property type="entry name" value="Ankyrin_rpt"/>
</dbReference>
<evidence type="ECO:0000313" key="4">
    <source>
        <dbReference type="Proteomes" id="UP000256690"/>
    </source>
</evidence>
<dbReference type="SMART" id="SM00248">
    <property type="entry name" value="ANK"/>
    <property type="match status" value="3"/>
</dbReference>
<dbReference type="Proteomes" id="UP000256690">
    <property type="component" value="Unassembled WGS sequence"/>
</dbReference>
<evidence type="ECO:0000313" key="3">
    <source>
        <dbReference type="EMBL" id="RDW90610.1"/>
    </source>
</evidence>
<reference evidence="3 4" key="1">
    <citation type="journal article" date="2018" name="IMA Fungus">
        <title>IMA Genome-F 9: Draft genome sequence of Annulohypoxylon stygium, Aspergillus mulundensis, Berkeleyomyces basicola (syn. Thielaviopsis basicola), Ceratocystis smalleyi, two Cercospora beticola strains, Coleophoma cylindrospora, Fusarium fracticaudum, Phialophora cf. hyalina, and Morchella septimelata.</title>
        <authorList>
            <person name="Wingfield B.D."/>
            <person name="Bills G.F."/>
            <person name="Dong Y."/>
            <person name="Huang W."/>
            <person name="Nel W.J."/>
            <person name="Swalarsk-Parry B.S."/>
            <person name="Vaghefi N."/>
            <person name="Wilken P.M."/>
            <person name="An Z."/>
            <person name="de Beer Z.W."/>
            <person name="De Vos L."/>
            <person name="Chen L."/>
            <person name="Duong T.A."/>
            <person name="Gao Y."/>
            <person name="Hammerbacher A."/>
            <person name="Kikkert J.R."/>
            <person name="Li Y."/>
            <person name="Li H."/>
            <person name="Li K."/>
            <person name="Li Q."/>
            <person name="Liu X."/>
            <person name="Ma X."/>
            <person name="Naidoo K."/>
            <person name="Pethybridge S.J."/>
            <person name="Sun J."/>
            <person name="Steenkamp E.T."/>
            <person name="van der Nest M.A."/>
            <person name="van Wyk S."/>
            <person name="Wingfield M.J."/>
            <person name="Xiong C."/>
            <person name="Yue Q."/>
            <person name="Zhang X."/>
        </authorList>
    </citation>
    <scope>NUCLEOTIDE SEQUENCE [LARGE SCALE GENOMIC DNA]</scope>
    <source>
        <strain evidence="3 4">DSM 5745</strain>
    </source>
</reference>
<dbReference type="EMBL" id="PVWQ01000002">
    <property type="protein sequence ID" value="RDW90610.1"/>
    <property type="molecule type" value="Genomic_DNA"/>
</dbReference>
<proteinExistence type="predicted"/>
<keyword evidence="4" id="KW-1185">Reference proteome</keyword>
<dbReference type="SUPFAM" id="SSF48403">
    <property type="entry name" value="Ankyrin repeat"/>
    <property type="match status" value="1"/>
</dbReference>
<dbReference type="AlphaFoldDB" id="A0A3D8SWE0"/>
<dbReference type="PANTHER" id="PTHR10039:SF16">
    <property type="entry name" value="GPI INOSITOL-DEACYLASE"/>
    <property type="match status" value="1"/>
</dbReference>
<dbReference type="PANTHER" id="PTHR10039">
    <property type="entry name" value="AMELOGENIN"/>
    <property type="match status" value="1"/>
</dbReference>
<dbReference type="Gene3D" id="1.25.40.20">
    <property type="entry name" value="Ankyrin repeat-containing domain"/>
    <property type="match status" value="1"/>
</dbReference>
<evidence type="ECO:0000256" key="1">
    <source>
        <dbReference type="ARBA" id="ARBA00022737"/>
    </source>
</evidence>
<feature type="domain" description="Nephrocystin 3-like N-terminal" evidence="2">
    <location>
        <begin position="233"/>
        <end position="295"/>
    </location>
</feature>
<dbReference type="GeneID" id="38112755"/>
<comment type="caution">
    <text evidence="3">The sequence shown here is derived from an EMBL/GenBank/DDBJ whole genome shotgun (WGS) entry which is preliminary data.</text>
</comment>
<name>A0A3D8SWE0_9EURO</name>
<keyword evidence="1" id="KW-0677">Repeat</keyword>
<dbReference type="InterPro" id="IPR036770">
    <property type="entry name" value="Ankyrin_rpt-contain_sf"/>
</dbReference>
<sequence length="695" mass="77371">MKQAQTRTYLWTAAFGSLTSDDKCRLQKYLTEKTVSSIDETSKTVQAAQSSCLQKRWTVNTRQGHRIIIRDILDLIALWLNEFKEVGDAVVQYGTAHASLSLAVAEGLEIVARLVAGYSIFEVVYFPDIGKQLTTAQCKLCDALVLLYAGLLRFLTDIGRYYERSTGTRILRSLYELSDRLQNPLKAAPTKEEEVEKIAQTVQAEIPLNMDVSIRTLQENSSQSFMSLESLLNSLDAPISRTSDEMLLAITFDCPATIIIDGLDELDGDRVELLTVLQDIAHRSASIVKIMISSREHADLGQELQSEISVPISPAEISSDIARYVHCQFDSAIPDKKLLGGRVSETLKRLRIKTLNEGAGGMFLWPALQLEYLCDRRTFKLEADIIAALKDLPPDLVLNAPRDEGAELRLAYLIDHGDSEEDADALMHAACKHGNMELAKRKVISQPPRDSDHKMYQVLASSGNRFPPGHGSNMEMQSQAIKEGGIGFLSALVSDYRLQFEFNMFRDVAWDTIRSKGNRTAILQFLIDNCSFHLVMVYLYSYTSLDIINSESWVVEKRKKETILYQAACLERSPEVVARLLQMGANPDSPGLSRTPLMSFMQMAHRGRSTAEEAISIVKLLLDHGADPDGARDTDREQDGPLKPTVRVTPLILAVARTFTVAVDTVRLLMEKGADVNHESVIVAPCLSLREPADC</sequence>
<accession>A0A3D8SWE0</accession>
<protein>
    <recommendedName>
        <fullName evidence="2">Nephrocystin 3-like N-terminal domain-containing protein</fullName>
    </recommendedName>
</protein>